<comment type="caution">
    <text evidence="10">The sequence shown here is derived from an EMBL/GenBank/DDBJ whole genome shotgun (WGS) entry which is preliminary data.</text>
</comment>
<comment type="similarity">
    <text evidence="2 7">Belongs to the Mediator complex subunit 9 family.</text>
</comment>
<evidence type="ECO:0000256" key="7">
    <source>
        <dbReference type="RuleBase" id="RU364145"/>
    </source>
</evidence>
<evidence type="ECO:0000256" key="2">
    <source>
        <dbReference type="ARBA" id="ARBA00008089"/>
    </source>
</evidence>
<dbReference type="RefSeq" id="XP_020430718.1">
    <property type="nucleotide sequence ID" value="XM_020580043.1"/>
</dbReference>
<protein>
    <recommendedName>
        <fullName evidence="7">Mediator of RNA polymerase II transcription subunit 9</fullName>
    </recommendedName>
    <alternativeName>
        <fullName evidence="7">Mediator complex subunit 9</fullName>
    </alternativeName>
</protein>
<evidence type="ECO:0000256" key="6">
    <source>
        <dbReference type="ARBA" id="ARBA00023242"/>
    </source>
</evidence>
<feature type="region of interest" description="Disordered" evidence="9">
    <location>
        <begin position="101"/>
        <end position="142"/>
    </location>
</feature>
<evidence type="ECO:0000256" key="8">
    <source>
        <dbReference type="SAM" id="Coils"/>
    </source>
</evidence>
<keyword evidence="5 7" id="KW-0804">Transcription</keyword>
<dbReference type="GO" id="GO:0006357">
    <property type="term" value="P:regulation of transcription by RNA polymerase II"/>
    <property type="evidence" value="ECO:0007669"/>
    <property type="project" value="InterPro"/>
</dbReference>
<sequence>MMNSKIEQEPQQSVEDLLKEFQLFPFILDIISRLKDDELEVSRAVNALNEKVAKSLRVLNSIPGTNRTLEEQELLLKSYKDKLRKKKELIAKLTEVEMFKKYTDSDENEQSSSSSSSNNNNIDQQQDTNMINSVNQDIEMTE</sequence>
<dbReference type="OMA" id="TMPGIQL"/>
<accession>D3BL14</accession>
<dbReference type="GeneID" id="31364721"/>
<evidence type="ECO:0000256" key="4">
    <source>
        <dbReference type="ARBA" id="ARBA00023159"/>
    </source>
</evidence>
<organism evidence="10 11">
    <name type="scientific">Heterostelium pallidum (strain ATCC 26659 / Pp 5 / PN500)</name>
    <name type="common">Cellular slime mold</name>
    <name type="synonym">Polysphondylium pallidum</name>
    <dbReference type="NCBI Taxonomy" id="670386"/>
    <lineage>
        <taxon>Eukaryota</taxon>
        <taxon>Amoebozoa</taxon>
        <taxon>Evosea</taxon>
        <taxon>Eumycetozoa</taxon>
        <taxon>Dictyostelia</taxon>
        <taxon>Acytosteliales</taxon>
        <taxon>Acytosteliaceae</taxon>
        <taxon>Heterostelium</taxon>
    </lineage>
</organism>
<evidence type="ECO:0000313" key="10">
    <source>
        <dbReference type="EMBL" id="EFA78594.1"/>
    </source>
</evidence>
<dbReference type="InterPro" id="IPR011425">
    <property type="entry name" value="Med9"/>
</dbReference>
<dbReference type="Proteomes" id="UP000001396">
    <property type="component" value="Unassembled WGS sequence"/>
</dbReference>
<comment type="subunit">
    <text evidence="7">Component of the Mediator complex.</text>
</comment>
<evidence type="ECO:0000256" key="9">
    <source>
        <dbReference type="SAM" id="MobiDB-lite"/>
    </source>
</evidence>
<dbReference type="GO" id="GO:0003712">
    <property type="term" value="F:transcription coregulator activity"/>
    <property type="evidence" value="ECO:0007669"/>
    <property type="project" value="InterPro"/>
</dbReference>
<evidence type="ECO:0000256" key="3">
    <source>
        <dbReference type="ARBA" id="ARBA00023015"/>
    </source>
</evidence>
<reference evidence="10 11" key="1">
    <citation type="journal article" date="2011" name="Genome Res.">
        <title>Phylogeny-wide analysis of social amoeba genomes highlights ancient origins for complex intercellular communication.</title>
        <authorList>
            <person name="Heidel A.J."/>
            <person name="Lawal H.M."/>
            <person name="Felder M."/>
            <person name="Schilde C."/>
            <person name="Helps N.R."/>
            <person name="Tunggal B."/>
            <person name="Rivero F."/>
            <person name="John U."/>
            <person name="Schleicher M."/>
            <person name="Eichinger L."/>
            <person name="Platzer M."/>
            <person name="Noegel A.A."/>
            <person name="Schaap P."/>
            <person name="Gloeckner G."/>
        </authorList>
    </citation>
    <scope>NUCLEOTIDE SEQUENCE [LARGE SCALE GENOMIC DNA]</scope>
    <source>
        <strain evidence="11">ATCC 26659 / Pp 5 / PN500</strain>
    </source>
</reference>
<proteinExistence type="inferred from homology"/>
<comment type="function">
    <text evidence="7">Component of the Mediator complex, a coactivator involved in the regulated transcription of nearly all RNA polymerase II-dependent genes. Mediator functions as a bridge to convey information from gene-specific regulatory proteins to the basal RNA polymerase II transcription machinery. Mediator is recruited to promoters by direct interactions with regulatory proteins and serves as a scaffold for the assembly of a functional preinitiation complex with RNA polymerase II and the general transcription factors.</text>
</comment>
<dbReference type="EMBL" id="ADBJ01000038">
    <property type="protein sequence ID" value="EFA78594.1"/>
    <property type="molecule type" value="Genomic_DNA"/>
</dbReference>
<evidence type="ECO:0000256" key="5">
    <source>
        <dbReference type="ARBA" id="ARBA00023163"/>
    </source>
</evidence>
<dbReference type="Pfam" id="PF07544">
    <property type="entry name" value="Med9"/>
    <property type="match status" value="1"/>
</dbReference>
<name>D3BL14_HETP5</name>
<dbReference type="GO" id="GO:0016592">
    <property type="term" value="C:mediator complex"/>
    <property type="evidence" value="ECO:0007669"/>
    <property type="project" value="InterPro"/>
</dbReference>
<keyword evidence="4 7" id="KW-0010">Activator</keyword>
<feature type="compositionally biased region" description="Polar residues" evidence="9">
    <location>
        <begin position="128"/>
        <end position="142"/>
    </location>
</feature>
<keyword evidence="8" id="KW-0175">Coiled coil</keyword>
<feature type="coiled-coil region" evidence="8">
    <location>
        <begin position="69"/>
        <end position="96"/>
    </location>
</feature>
<evidence type="ECO:0000313" key="11">
    <source>
        <dbReference type="Proteomes" id="UP000001396"/>
    </source>
</evidence>
<dbReference type="AlphaFoldDB" id="D3BL14"/>
<comment type="subcellular location">
    <subcellularLocation>
        <location evidence="1 7">Nucleus</location>
    </subcellularLocation>
</comment>
<feature type="compositionally biased region" description="Low complexity" evidence="9">
    <location>
        <begin position="110"/>
        <end position="127"/>
    </location>
</feature>
<keyword evidence="11" id="KW-1185">Reference proteome</keyword>
<keyword evidence="3 7" id="KW-0805">Transcription regulation</keyword>
<evidence type="ECO:0000256" key="1">
    <source>
        <dbReference type="ARBA" id="ARBA00004123"/>
    </source>
</evidence>
<gene>
    <name evidence="10" type="primary">med9</name>
    <name evidence="7" type="synonym">MED9</name>
    <name evidence="10" type="ORF">PPL_09246</name>
</gene>
<dbReference type="STRING" id="670386.D3BL14"/>
<dbReference type="InParanoid" id="D3BL14"/>
<keyword evidence="6 7" id="KW-0539">Nucleus</keyword>